<gene>
    <name evidence="1" type="ORF">F6X42_18870</name>
</gene>
<dbReference type="RefSeq" id="WP_187635637.1">
    <property type="nucleotide sequence ID" value="NZ_VZQQ01000014.1"/>
</dbReference>
<organism evidence="1 2">
    <name type="scientific">Paraburkholderia podalyriae</name>
    <dbReference type="NCBI Taxonomy" id="1938811"/>
    <lineage>
        <taxon>Bacteria</taxon>
        <taxon>Pseudomonadati</taxon>
        <taxon>Pseudomonadota</taxon>
        <taxon>Betaproteobacteria</taxon>
        <taxon>Burkholderiales</taxon>
        <taxon>Burkholderiaceae</taxon>
        <taxon>Paraburkholderia</taxon>
    </lineage>
</organism>
<evidence type="ECO:0000313" key="2">
    <source>
        <dbReference type="Proteomes" id="UP000736373"/>
    </source>
</evidence>
<name>A0ABR7PQR5_9BURK</name>
<accession>A0ABR7PQR5</accession>
<reference evidence="1 2" key="1">
    <citation type="submission" date="2019-09" db="EMBL/GenBank/DDBJ databases">
        <title>Paraburkholderia podalyriae sp. nov., A South African Podalyria-associated rhizobium.</title>
        <authorList>
            <person name="Mavima L."/>
            <person name="Beukes C.W."/>
            <person name="Palmer M."/>
            <person name="De Meyer S.E."/>
            <person name="James E.K."/>
            <person name="Maluk M."/>
            <person name="Avontuur J.R."/>
            <person name="Chan W.Y."/>
            <person name="Venter S.N."/>
            <person name="Steenkamp E.T."/>
        </authorList>
    </citation>
    <scope>NUCLEOTIDE SEQUENCE [LARGE SCALE GENOMIC DNA]</scope>
    <source>
        <strain evidence="1 2">WC7.3b</strain>
    </source>
</reference>
<dbReference type="Proteomes" id="UP000736373">
    <property type="component" value="Unassembled WGS sequence"/>
</dbReference>
<proteinExistence type="predicted"/>
<sequence length="373" mass="41177">MYEYADLSLREIDDLLATATEAAFAALQQTWECDTGLFWKTIDADDLFIWLCEDHPKLAASIWRWGLQEEFGKRIAAAGELMRDAERIVREMDDALITSVACASPDAQKHSLYACIEERGGYSDDHCVYFEPEPADYYAPEAPGLDGSWRGGGPGYGARATATVAREALRIILGRYERVIAAGQRNGKPLSQSWATNESCPVIDEIRCGLTPATTFYVLAECSLPSSLRGRTSERRCLAARVSDQWLDHPELLAKPGCLTYHAVKQSRSPIPLDVWGLSNNALWLDASAALEPIRRCRTTLPVLYVGSTTCRLVNHNFAHWAELSRVTGGQTNTMSSPHSAEVIDENARRTVLPDGTVLLPSLKRNLADLSSS</sequence>
<protein>
    <submittedName>
        <fullName evidence="1">Uncharacterized protein</fullName>
    </submittedName>
</protein>
<evidence type="ECO:0000313" key="1">
    <source>
        <dbReference type="EMBL" id="MBC8748587.1"/>
    </source>
</evidence>
<comment type="caution">
    <text evidence="1">The sequence shown here is derived from an EMBL/GenBank/DDBJ whole genome shotgun (WGS) entry which is preliminary data.</text>
</comment>
<keyword evidence="2" id="KW-1185">Reference proteome</keyword>
<dbReference type="EMBL" id="VZQQ01000014">
    <property type="protein sequence ID" value="MBC8748587.1"/>
    <property type="molecule type" value="Genomic_DNA"/>
</dbReference>